<dbReference type="PANTHER" id="PTHR12526:SF510">
    <property type="entry name" value="D-INOSITOL 3-PHOSPHATE GLYCOSYLTRANSFERASE"/>
    <property type="match status" value="1"/>
</dbReference>
<dbReference type="Gene3D" id="3.40.50.2000">
    <property type="entry name" value="Glycogen Phosphorylase B"/>
    <property type="match status" value="2"/>
</dbReference>
<accession>A0A381YLX0</accession>
<gene>
    <name evidence="4" type="ORF">METZ01_LOCUS130446</name>
</gene>
<dbReference type="SUPFAM" id="SSF53756">
    <property type="entry name" value="UDP-Glycosyltransferase/glycogen phosphorylase"/>
    <property type="match status" value="1"/>
</dbReference>
<evidence type="ECO:0000256" key="1">
    <source>
        <dbReference type="ARBA" id="ARBA00022676"/>
    </source>
</evidence>
<dbReference type="PANTHER" id="PTHR12526">
    <property type="entry name" value="GLYCOSYLTRANSFERASE"/>
    <property type="match status" value="1"/>
</dbReference>
<reference evidence="4" key="1">
    <citation type="submission" date="2018-05" db="EMBL/GenBank/DDBJ databases">
        <authorList>
            <person name="Lanie J.A."/>
            <person name="Ng W.-L."/>
            <person name="Kazmierczak K.M."/>
            <person name="Andrzejewski T.M."/>
            <person name="Davidsen T.M."/>
            <person name="Wayne K.J."/>
            <person name="Tettelin H."/>
            <person name="Glass J.I."/>
            <person name="Rusch D."/>
            <person name="Podicherti R."/>
            <person name="Tsui H.-C.T."/>
            <person name="Winkler M.E."/>
        </authorList>
    </citation>
    <scope>NUCLEOTIDE SEQUENCE</scope>
</reference>
<proteinExistence type="predicted"/>
<evidence type="ECO:0000313" key="4">
    <source>
        <dbReference type="EMBL" id="SVA77592.1"/>
    </source>
</evidence>
<sequence>MPTVTYLSMDPLTSTVGFSQVLGYVERLASRGIDVDLITFEYEVDPVLQDRLLGVGVEWRPQRFGRLGPIGGLGRILRAARAVRGATVVHARSDLAAASVMLAGVDHWVWDVRSLWVDQKVATGVVRAGSPLVRAMRNVERLAANRSTAVIALTASAIDELDRRYGGVVSPKAQVVTTCTDLDHFVSSPLPDLPVRVLLAGTLNRYYDLSTMLDLVAELKRRHPVEFIVASPGPTSWDNELAGVEAMRMSLAPTEMARLISSCHLGLSICRDDAGVSLLAAMPTKIGEFLASGRPVVVNPGLVDAVGLLEQNECGVVFGPSGSKDVERAVDQIEHLLNDPGTPERCRSLAESHFDLDRGVEGLASVYMALGV</sequence>
<name>A0A381YLX0_9ZZZZ</name>
<dbReference type="GO" id="GO:0016757">
    <property type="term" value="F:glycosyltransferase activity"/>
    <property type="evidence" value="ECO:0007669"/>
    <property type="project" value="UniProtKB-KW"/>
</dbReference>
<evidence type="ECO:0000256" key="2">
    <source>
        <dbReference type="ARBA" id="ARBA00022679"/>
    </source>
</evidence>
<dbReference type="EMBL" id="UINC01018466">
    <property type="protein sequence ID" value="SVA77592.1"/>
    <property type="molecule type" value="Genomic_DNA"/>
</dbReference>
<keyword evidence="1" id="KW-0328">Glycosyltransferase</keyword>
<feature type="domain" description="Glycosyltransferase subfamily 4-like N-terminal" evidence="3">
    <location>
        <begin position="21"/>
        <end position="168"/>
    </location>
</feature>
<evidence type="ECO:0000259" key="3">
    <source>
        <dbReference type="Pfam" id="PF13579"/>
    </source>
</evidence>
<dbReference type="AlphaFoldDB" id="A0A381YLX0"/>
<organism evidence="4">
    <name type="scientific">marine metagenome</name>
    <dbReference type="NCBI Taxonomy" id="408172"/>
    <lineage>
        <taxon>unclassified sequences</taxon>
        <taxon>metagenomes</taxon>
        <taxon>ecological metagenomes</taxon>
    </lineage>
</organism>
<dbReference type="InterPro" id="IPR028098">
    <property type="entry name" value="Glyco_trans_4-like_N"/>
</dbReference>
<keyword evidence="2" id="KW-0808">Transferase</keyword>
<dbReference type="Pfam" id="PF13579">
    <property type="entry name" value="Glyco_trans_4_4"/>
    <property type="match status" value="1"/>
</dbReference>
<protein>
    <recommendedName>
        <fullName evidence="3">Glycosyltransferase subfamily 4-like N-terminal domain-containing protein</fullName>
    </recommendedName>
</protein>